<feature type="transmembrane region" description="Helical" evidence="7">
    <location>
        <begin position="458"/>
        <end position="480"/>
    </location>
</feature>
<dbReference type="EMBL" id="CP116805">
    <property type="protein sequence ID" value="WCL52960.1"/>
    <property type="molecule type" value="Genomic_DNA"/>
</dbReference>
<comment type="subcellular location">
    <subcellularLocation>
        <location evidence="1">Cell membrane</location>
        <topology evidence="1">Multi-pass membrane protein</topology>
    </subcellularLocation>
</comment>
<gene>
    <name evidence="10" type="ORF">PH603_10460</name>
</gene>
<feature type="transmembrane region" description="Helical" evidence="7">
    <location>
        <begin position="534"/>
        <end position="552"/>
    </location>
</feature>
<evidence type="ECO:0000256" key="7">
    <source>
        <dbReference type="SAM" id="Phobius"/>
    </source>
</evidence>
<keyword evidence="11" id="KW-1185">Reference proteome</keyword>
<evidence type="ECO:0000259" key="9">
    <source>
        <dbReference type="Pfam" id="PF13567"/>
    </source>
</evidence>
<dbReference type="Proteomes" id="UP001217500">
    <property type="component" value="Chromosome"/>
</dbReference>
<dbReference type="GO" id="GO:0005886">
    <property type="term" value="C:plasma membrane"/>
    <property type="evidence" value="ECO:0007669"/>
    <property type="project" value="UniProtKB-SubCell"/>
</dbReference>
<dbReference type="Pfam" id="PF03772">
    <property type="entry name" value="Competence"/>
    <property type="match status" value="1"/>
</dbReference>
<dbReference type="KEGG" id="gso:PH603_10460"/>
<reference evidence="10" key="1">
    <citation type="submission" date="2023-01" db="EMBL/GenBank/DDBJ databases">
        <title>The genome sequence of Kordiimonadaceae bacterium 6D33.</title>
        <authorList>
            <person name="Liu Y."/>
        </authorList>
    </citation>
    <scope>NUCLEOTIDE SEQUENCE</scope>
    <source>
        <strain evidence="10">6D33</strain>
    </source>
</reference>
<evidence type="ECO:0000256" key="6">
    <source>
        <dbReference type="SAM" id="MobiDB-lite"/>
    </source>
</evidence>
<feature type="transmembrane region" description="Helical" evidence="7">
    <location>
        <begin position="267"/>
        <end position="293"/>
    </location>
</feature>
<dbReference type="NCBIfam" id="TIGR00360">
    <property type="entry name" value="ComEC_N-term"/>
    <property type="match status" value="1"/>
</dbReference>
<dbReference type="RefSeq" id="WP_289502472.1">
    <property type="nucleotide sequence ID" value="NZ_CP116805.1"/>
</dbReference>
<organism evidence="10 11">
    <name type="scientific">Gimibacter soli</name>
    <dbReference type="NCBI Taxonomy" id="3024400"/>
    <lineage>
        <taxon>Bacteria</taxon>
        <taxon>Pseudomonadati</taxon>
        <taxon>Pseudomonadota</taxon>
        <taxon>Alphaproteobacteria</taxon>
        <taxon>Kordiimonadales</taxon>
        <taxon>Temperatibacteraceae</taxon>
        <taxon>Gimibacter</taxon>
    </lineage>
</organism>
<dbReference type="InterPro" id="IPR052159">
    <property type="entry name" value="Competence_DNA_uptake"/>
</dbReference>
<feature type="region of interest" description="Disordered" evidence="6">
    <location>
        <begin position="676"/>
        <end position="699"/>
    </location>
</feature>
<sequence length="699" mass="74267">MDGSRVSGKRDGWQAHLLQPVIFARDGRVAALAFALLFGAGFGANGGIPVLASAMLCLAAFAIFRYAPARLQLGLLAVAAFALGHAWATARVPKLADISFWPAETYIAFTGEVDAVEQRGDRGLRLTVTPQEFTVQRREGPPGRLRLMVRTDAPVDLVPGDIVTLEAIVGPPKGPVYPGGYDFRRHAVSQAVTGEGFAVSAIVRVAEAEGGGMARQVERWRSRIAQDLQTLMPGQAGALAAALLVGIRGGLDQATLDAMRDAGLAHMLAISGLHMGIIAGGAFLLFEMLAAAIPGLAHRILPRRVAALMGMFVATAYLVLSGMGIPTIRAYIMVMIGFTAVLANRRALSLRSLAIAALVIVAVDPAAVSSAGFQMSFAATAGLVAAYEVWTRYRTARRARGDWAGDERGITGRIAGFIAASLATTLVAEASIAAVGLYHFQHLTLLGAVANLVGVPVLAWFIMPLAILTLLLMIVGLPAVTAPLLGWGLESLIELAVAAAGMPGAVLYRWMPGEAYLCLTLPFALFVVARDKRLWAASALLVIAGLALTGQARRPDLLIDSGGRLIARFDQTRQAMQSTSGRQSFRTAAWARQWGLRPGLAQEKLPGACDAAGCLWDIGLEKPLAVPRDLSAVEEDCPQAAIAVVEYRWRRYCKGADIMITTRDLEESGPVAVWYGSSGSSPRLEWSREQEDRHTGDGP</sequence>
<feature type="compositionally biased region" description="Basic and acidic residues" evidence="6">
    <location>
        <begin position="685"/>
        <end position="699"/>
    </location>
</feature>
<protein>
    <submittedName>
        <fullName evidence="10">ComEC/Rec2 family competence protein</fullName>
    </submittedName>
</protein>
<evidence type="ECO:0000313" key="11">
    <source>
        <dbReference type="Proteomes" id="UP001217500"/>
    </source>
</evidence>
<evidence type="ECO:0000256" key="5">
    <source>
        <dbReference type="ARBA" id="ARBA00023136"/>
    </source>
</evidence>
<keyword evidence="5 7" id="KW-0472">Membrane</keyword>
<name>A0AAE9XQA6_9PROT</name>
<accession>A0AAE9XQA6</accession>
<evidence type="ECO:0000259" key="8">
    <source>
        <dbReference type="Pfam" id="PF03772"/>
    </source>
</evidence>
<dbReference type="PANTHER" id="PTHR30619:SF1">
    <property type="entry name" value="RECOMBINATION PROTEIN 2"/>
    <property type="match status" value="1"/>
</dbReference>
<dbReference type="AlphaFoldDB" id="A0AAE9XQA6"/>
<keyword evidence="3 7" id="KW-0812">Transmembrane</keyword>
<feature type="domain" description="DUF4131" evidence="9">
    <location>
        <begin position="51"/>
        <end position="201"/>
    </location>
</feature>
<evidence type="ECO:0000256" key="1">
    <source>
        <dbReference type="ARBA" id="ARBA00004651"/>
    </source>
</evidence>
<evidence type="ECO:0000256" key="3">
    <source>
        <dbReference type="ARBA" id="ARBA00022692"/>
    </source>
</evidence>
<feature type="transmembrane region" description="Helical" evidence="7">
    <location>
        <begin position="31"/>
        <end position="64"/>
    </location>
</feature>
<proteinExistence type="predicted"/>
<dbReference type="PANTHER" id="PTHR30619">
    <property type="entry name" value="DNA INTERNALIZATION/COMPETENCE PROTEIN COMEC/REC2"/>
    <property type="match status" value="1"/>
</dbReference>
<dbReference type="InterPro" id="IPR025405">
    <property type="entry name" value="DUF4131"/>
</dbReference>
<evidence type="ECO:0000256" key="2">
    <source>
        <dbReference type="ARBA" id="ARBA00022475"/>
    </source>
</evidence>
<feature type="transmembrane region" description="Helical" evidence="7">
    <location>
        <begin position="70"/>
        <end position="90"/>
    </location>
</feature>
<evidence type="ECO:0000313" key="10">
    <source>
        <dbReference type="EMBL" id="WCL52960.1"/>
    </source>
</evidence>
<feature type="domain" description="ComEC/Rec2-related protein" evidence="8">
    <location>
        <begin position="243"/>
        <end position="520"/>
    </location>
</feature>
<dbReference type="Pfam" id="PF13567">
    <property type="entry name" value="DUF4131"/>
    <property type="match status" value="1"/>
</dbReference>
<keyword evidence="2" id="KW-1003">Cell membrane</keyword>
<feature type="transmembrane region" description="Helical" evidence="7">
    <location>
        <begin position="305"/>
        <end position="322"/>
    </location>
</feature>
<feature type="transmembrane region" description="Helical" evidence="7">
    <location>
        <begin position="414"/>
        <end position="438"/>
    </location>
</feature>
<evidence type="ECO:0000256" key="4">
    <source>
        <dbReference type="ARBA" id="ARBA00022989"/>
    </source>
</evidence>
<keyword evidence="4 7" id="KW-1133">Transmembrane helix</keyword>
<dbReference type="InterPro" id="IPR004477">
    <property type="entry name" value="ComEC_N"/>
</dbReference>
<feature type="transmembrane region" description="Helical" evidence="7">
    <location>
        <begin position="373"/>
        <end position="393"/>
    </location>
</feature>
<feature type="transmembrane region" description="Helical" evidence="7">
    <location>
        <begin position="350"/>
        <end position="367"/>
    </location>
</feature>